<dbReference type="EMBL" id="MPUH01000845">
    <property type="protein sequence ID" value="OMJ73123.1"/>
    <property type="molecule type" value="Genomic_DNA"/>
</dbReference>
<evidence type="ECO:0000313" key="2">
    <source>
        <dbReference type="EMBL" id="OMJ73123.1"/>
    </source>
</evidence>
<keyword evidence="1" id="KW-0472">Membrane</keyword>
<keyword evidence="1" id="KW-1133">Transmembrane helix</keyword>
<dbReference type="Proteomes" id="UP000187209">
    <property type="component" value="Unassembled WGS sequence"/>
</dbReference>
<sequence>MFRIPLRYLANKFPSLRKKPPQNPLKKPSQSLKEQLEEEVFQQSSESKQISTGSNLLVIPTLLIAFQAWNSEYLEEKLYKNTRLLALWSSSCNSLIFGMIGGIKILNFVPGSHNILWALCIPANFACVYAACEESWRAYCAGTMANSLFVAYAFIMARNGSMPIWIMPSLLNFLMANFSFSLLIILNFFGKESYCSKMKDLLEKIENGKYKPSDNLKP</sequence>
<feature type="transmembrane region" description="Helical" evidence="1">
    <location>
        <begin position="139"/>
        <end position="157"/>
    </location>
</feature>
<gene>
    <name evidence="2" type="ORF">SteCoe_28269</name>
</gene>
<dbReference type="AlphaFoldDB" id="A0A1R2B8K8"/>
<reference evidence="2 3" key="1">
    <citation type="submission" date="2016-11" db="EMBL/GenBank/DDBJ databases">
        <title>The macronuclear genome of Stentor coeruleus: a giant cell with tiny introns.</title>
        <authorList>
            <person name="Slabodnick M."/>
            <person name="Ruby J.G."/>
            <person name="Reiff S.B."/>
            <person name="Swart E.C."/>
            <person name="Gosai S."/>
            <person name="Prabakaran S."/>
            <person name="Witkowska E."/>
            <person name="Larue G.E."/>
            <person name="Fisher S."/>
            <person name="Freeman R.M."/>
            <person name="Gunawardena J."/>
            <person name="Chu W."/>
            <person name="Stover N.A."/>
            <person name="Gregory B.D."/>
            <person name="Nowacki M."/>
            <person name="Derisi J."/>
            <person name="Roy S.W."/>
            <person name="Marshall W.F."/>
            <person name="Sood P."/>
        </authorList>
    </citation>
    <scope>NUCLEOTIDE SEQUENCE [LARGE SCALE GENOMIC DNA]</scope>
    <source>
        <strain evidence="2">WM001</strain>
    </source>
</reference>
<comment type="caution">
    <text evidence="2">The sequence shown here is derived from an EMBL/GenBank/DDBJ whole genome shotgun (WGS) entry which is preliminary data.</text>
</comment>
<accession>A0A1R2B8K8</accession>
<feature type="transmembrane region" description="Helical" evidence="1">
    <location>
        <begin position="115"/>
        <end position="132"/>
    </location>
</feature>
<keyword evidence="1" id="KW-0812">Transmembrane</keyword>
<organism evidence="2 3">
    <name type="scientific">Stentor coeruleus</name>
    <dbReference type="NCBI Taxonomy" id="5963"/>
    <lineage>
        <taxon>Eukaryota</taxon>
        <taxon>Sar</taxon>
        <taxon>Alveolata</taxon>
        <taxon>Ciliophora</taxon>
        <taxon>Postciliodesmatophora</taxon>
        <taxon>Heterotrichea</taxon>
        <taxon>Heterotrichida</taxon>
        <taxon>Stentoridae</taxon>
        <taxon>Stentor</taxon>
    </lineage>
</organism>
<proteinExistence type="predicted"/>
<keyword evidence="3" id="KW-1185">Reference proteome</keyword>
<evidence type="ECO:0000313" key="3">
    <source>
        <dbReference type="Proteomes" id="UP000187209"/>
    </source>
</evidence>
<feature type="transmembrane region" description="Helical" evidence="1">
    <location>
        <begin position="84"/>
        <end position="103"/>
    </location>
</feature>
<name>A0A1R2B8K8_9CILI</name>
<evidence type="ECO:0000256" key="1">
    <source>
        <dbReference type="SAM" id="Phobius"/>
    </source>
</evidence>
<protein>
    <submittedName>
        <fullName evidence="2">Uncharacterized protein</fullName>
    </submittedName>
</protein>
<feature type="transmembrane region" description="Helical" evidence="1">
    <location>
        <begin position="169"/>
        <end position="189"/>
    </location>
</feature>